<proteinExistence type="predicted"/>
<protein>
    <recommendedName>
        <fullName evidence="3">DOMON-like domain-containing protein</fullName>
    </recommendedName>
</protein>
<dbReference type="Gene3D" id="2.60.40.1190">
    <property type="match status" value="1"/>
</dbReference>
<dbReference type="OrthoDB" id="190583at2"/>
<evidence type="ECO:0008006" key="3">
    <source>
        <dbReference type="Google" id="ProtNLM"/>
    </source>
</evidence>
<dbReference type="EMBL" id="QFFF01000001">
    <property type="protein sequence ID" value="PWG03700.1"/>
    <property type="molecule type" value="Genomic_DNA"/>
</dbReference>
<dbReference type="CDD" id="cd09627">
    <property type="entry name" value="DOMON_murB_like"/>
    <property type="match status" value="1"/>
</dbReference>
<sequence length="175" mass="19243">MRVALRVHPDTPSNAVSRIEVEVESTNPGKLALHYRVTGEIGEILLPPPAASTRADDLWQHSCFEAFLRDTSGTGYHEFNFAPSTQWAAYRFKDYREGRSLAAVTAPIIGARADVGCYELQATLAWAGPARMGLSAVIEERSGRKSYWALAHPPGDPDFHHSDCFALQLPPAVRP</sequence>
<organism evidence="1 2">
    <name type="scientific">Allosphingosinicella humi</name>
    <dbReference type="NCBI Taxonomy" id="2068657"/>
    <lineage>
        <taxon>Bacteria</taxon>
        <taxon>Pseudomonadati</taxon>
        <taxon>Pseudomonadota</taxon>
        <taxon>Alphaproteobacteria</taxon>
        <taxon>Sphingomonadales</taxon>
        <taxon>Sphingomonadaceae</taxon>
        <taxon>Allosphingosinicella</taxon>
    </lineage>
</organism>
<gene>
    <name evidence="1" type="ORF">DF286_13040</name>
</gene>
<evidence type="ECO:0000313" key="2">
    <source>
        <dbReference type="Proteomes" id="UP000245916"/>
    </source>
</evidence>
<keyword evidence="2" id="KW-1185">Reference proteome</keyword>
<dbReference type="RefSeq" id="WP_109271839.1">
    <property type="nucleotide sequence ID" value="NZ_QFFF01000001.1"/>
</dbReference>
<evidence type="ECO:0000313" key="1">
    <source>
        <dbReference type="EMBL" id="PWG03700.1"/>
    </source>
</evidence>
<dbReference type="AlphaFoldDB" id="A0A2U2J5U0"/>
<reference evidence="1 2" key="1">
    <citation type="submission" date="2018-05" db="EMBL/GenBank/DDBJ databases">
        <title>Genome of Sphingosinicella humi QZX222.</title>
        <authorList>
            <person name="Qiao Z."/>
            <person name="Wang G."/>
        </authorList>
    </citation>
    <scope>NUCLEOTIDE SEQUENCE [LARGE SCALE GENOMIC DNA]</scope>
    <source>
        <strain evidence="1 2">QZX222</strain>
    </source>
</reference>
<name>A0A2U2J5U0_9SPHN</name>
<comment type="caution">
    <text evidence="1">The sequence shown here is derived from an EMBL/GenBank/DDBJ whole genome shotgun (WGS) entry which is preliminary data.</text>
</comment>
<accession>A0A2U2J5U0</accession>
<dbReference type="Proteomes" id="UP000245916">
    <property type="component" value="Unassembled WGS sequence"/>
</dbReference>